<evidence type="ECO:0000313" key="1">
    <source>
        <dbReference type="EMBL" id="RNA40741.1"/>
    </source>
</evidence>
<keyword evidence="2" id="KW-1185">Reference proteome</keyword>
<organism evidence="1 2">
    <name type="scientific">Brachionus plicatilis</name>
    <name type="common">Marine rotifer</name>
    <name type="synonym">Brachionus muelleri</name>
    <dbReference type="NCBI Taxonomy" id="10195"/>
    <lineage>
        <taxon>Eukaryota</taxon>
        <taxon>Metazoa</taxon>
        <taxon>Spiralia</taxon>
        <taxon>Gnathifera</taxon>
        <taxon>Rotifera</taxon>
        <taxon>Eurotatoria</taxon>
        <taxon>Monogononta</taxon>
        <taxon>Pseudotrocha</taxon>
        <taxon>Ploima</taxon>
        <taxon>Brachionidae</taxon>
        <taxon>Brachionus</taxon>
    </lineage>
</organism>
<dbReference type="AlphaFoldDB" id="A0A3M7SY44"/>
<protein>
    <submittedName>
        <fullName evidence="1">Uncharacterized protein</fullName>
    </submittedName>
</protein>
<dbReference type="Proteomes" id="UP000276133">
    <property type="component" value="Unassembled WGS sequence"/>
</dbReference>
<comment type="caution">
    <text evidence="1">The sequence shown here is derived from an EMBL/GenBank/DDBJ whole genome shotgun (WGS) entry which is preliminary data.</text>
</comment>
<proteinExistence type="predicted"/>
<name>A0A3M7SY44_BRAPC</name>
<accession>A0A3M7SY44</accession>
<reference evidence="1 2" key="1">
    <citation type="journal article" date="2018" name="Sci. Rep.">
        <title>Genomic signatures of local adaptation to the degree of environmental predictability in rotifers.</title>
        <authorList>
            <person name="Franch-Gras L."/>
            <person name="Hahn C."/>
            <person name="Garcia-Roger E.M."/>
            <person name="Carmona M.J."/>
            <person name="Serra M."/>
            <person name="Gomez A."/>
        </authorList>
    </citation>
    <scope>NUCLEOTIDE SEQUENCE [LARGE SCALE GENOMIC DNA]</scope>
    <source>
        <strain evidence="1">HYR1</strain>
    </source>
</reference>
<sequence>MVQHNRTREYDFEGKEKKKRIKSCSNFNLSNLSMLNFHEIEQSLFSNYTMGPSEAESLLVTNFMRSKNNYFNISNMLSHDFDSEVLLEIK</sequence>
<evidence type="ECO:0000313" key="2">
    <source>
        <dbReference type="Proteomes" id="UP000276133"/>
    </source>
</evidence>
<dbReference type="EMBL" id="REGN01000599">
    <property type="protein sequence ID" value="RNA40741.1"/>
    <property type="molecule type" value="Genomic_DNA"/>
</dbReference>
<gene>
    <name evidence="1" type="ORF">BpHYR1_011865</name>
</gene>